<dbReference type="EMBL" id="GEDC01025743">
    <property type="protein sequence ID" value="JAS11555.1"/>
    <property type="molecule type" value="Transcribed_RNA"/>
</dbReference>
<feature type="region of interest" description="Disordered" evidence="1">
    <location>
        <begin position="81"/>
        <end position="130"/>
    </location>
</feature>
<protein>
    <submittedName>
        <fullName evidence="2">Uncharacterized protein</fullName>
    </submittedName>
</protein>
<sequence>MYCNISLSLLHIIRYKTIFDSLIISIILDLILQQNKLCKADVSSFSFAGSDDSNVQFNPQPVAGSSEASDSQFIISTSKEDTKIKKQKGKGKTKSKKGNISLKSQNSKNSKSREVKRKRRVRKKIVKTKTKRAKVLASSEDGINSISKKITKKQKGGIDKTNLKEIDVSYLSKMSIGIRPVKKGKKNKNGRNLEESIETWHTISMSDDISKKLDQKKELKTKIQPTTRNPRFNVIPSLVVFKADYIFWPFRVETDIIGPFGLRIMTPEATSKPGLIIGDFGGRELIDIKGTLMKVYEHAEIVLRTLHKKGIKLGVMERTGLGGKVIHLVKLLELDVIDFWEVNEDPELDQIKRIRRKAGVDFRDIVYVGINDTILKQIKELGTIVLKLKRDDGLQLKHMGEIIHKFAIRPPINISPTETCDASSYSVESFKSNETYNIDELMKEFGPKA</sequence>
<dbReference type="Gene3D" id="3.40.50.1000">
    <property type="entry name" value="HAD superfamily/HAD-like"/>
    <property type="match status" value="1"/>
</dbReference>
<gene>
    <name evidence="2" type="ORF">g.1129</name>
</gene>
<dbReference type="PANTHER" id="PTHR17901:SF14">
    <property type="entry name" value="MAGNESIUM-DEPENDENT PHOSPHATASE 1"/>
    <property type="match status" value="1"/>
</dbReference>
<dbReference type="InterPro" id="IPR023214">
    <property type="entry name" value="HAD_sf"/>
</dbReference>
<proteinExistence type="predicted"/>
<organism evidence="2">
    <name type="scientific">Clastoptera arizonana</name>
    <name type="common">Arizona spittle bug</name>
    <dbReference type="NCBI Taxonomy" id="38151"/>
    <lineage>
        <taxon>Eukaryota</taxon>
        <taxon>Metazoa</taxon>
        <taxon>Ecdysozoa</taxon>
        <taxon>Arthropoda</taxon>
        <taxon>Hexapoda</taxon>
        <taxon>Insecta</taxon>
        <taxon>Pterygota</taxon>
        <taxon>Neoptera</taxon>
        <taxon>Paraneoptera</taxon>
        <taxon>Hemiptera</taxon>
        <taxon>Auchenorrhyncha</taxon>
        <taxon>Cercopoidea</taxon>
        <taxon>Clastopteridae</taxon>
        <taxon>Clastoptera</taxon>
    </lineage>
</organism>
<dbReference type="InterPro" id="IPR010036">
    <property type="entry name" value="MDP_1_eu_arc"/>
</dbReference>
<accession>A0A1B6CDV0</accession>
<name>A0A1B6CDV0_9HEMI</name>
<dbReference type="AlphaFoldDB" id="A0A1B6CDV0"/>
<feature type="compositionally biased region" description="Basic residues" evidence="1">
    <location>
        <begin position="114"/>
        <end position="130"/>
    </location>
</feature>
<reference evidence="2" key="1">
    <citation type="submission" date="2015-12" db="EMBL/GenBank/DDBJ databases">
        <title>De novo transcriptome assembly of four potential Pierce s Disease insect vectors from Arizona vineyards.</title>
        <authorList>
            <person name="Tassone E.E."/>
        </authorList>
    </citation>
    <scope>NUCLEOTIDE SEQUENCE</scope>
</reference>
<dbReference type="Pfam" id="PF12689">
    <property type="entry name" value="Acid_PPase"/>
    <property type="match status" value="1"/>
</dbReference>
<evidence type="ECO:0000256" key="1">
    <source>
        <dbReference type="SAM" id="MobiDB-lite"/>
    </source>
</evidence>
<feature type="compositionally biased region" description="Basic residues" evidence="1">
    <location>
        <begin position="85"/>
        <end position="97"/>
    </location>
</feature>
<dbReference type="PANTHER" id="PTHR17901">
    <property type="entry name" value="MAGNESIUM-DEPENDENT PHOSPHATASE 1 MDP1"/>
    <property type="match status" value="1"/>
</dbReference>
<dbReference type="GO" id="GO:0003993">
    <property type="term" value="F:acid phosphatase activity"/>
    <property type="evidence" value="ECO:0007669"/>
    <property type="project" value="TreeGrafter"/>
</dbReference>
<evidence type="ECO:0000313" key="2">
    <source>
        <dbReference type="EMBL" id="JAS11555.1"/>
    </source>
</evidence>
<feature type="compositionally biased region" description="Low complexity" evidence="1">
    <location>
        <begin position="98"/>
        <end position="109"/>
    </location>
</feature>